<feature type="domain" description="PPIase FKBP-type" evidence="9">
    <location>
        <begin position="168"/>
        <end position="254"/>
    </location>
</feature>
<dbReference type="NCBIfam" id="NF008602">
    <property type="entry name" value="PRK11570.1"/>
    <property type="match status" value="1"/>
</dbReference>
<comment type="similarity">
    <text evidence="2 7">Belongs to the FKBP-type PPIase family.</text>
</comment>
<evidence type="ECO:0000313" key="11">
    <source>
        <dbReference type="Proteomes" id="UP000291485"/>
    </source>
</evidence>
<dbReference type="Gene3D" id="3.10.50.40">
    <property type="match status" value="1"/>
</dbReference>
<dbReference type="EC" id="5.2.1.8" evidence="7"/>
<organism evidence="10 11">
    <name type="scientific">Pedobacter frigidisoli</name>
    <dbReference type="NCBI Taxonomy" id="2530455"/>
    <lineage>
        <taxon>Bacteria</taxon>
        <taxon>Pseudomonadati</taxon>
        <taxon>Bacteroidota</taxon>
        <taxon>Sphingobacteriia</taxon>
        <taxon>Sphingobacteriales</taxon>
        <taxon>Sphingobacteriaceae</taxon>
        <taxon>Pedobacter</taxon>
    </lineage>
</organism>
<dbReference type="PANTHER" id="PTHR43811:SF19">
    <property type="entry name" value="39 KDA FK506-BINDING NUCLEAR PROTEIN"/>
    <property type="match status" value="1"/>
</dbReference>
<dbReference type="FunFam" id="3.10.50.40:FF:000045">
    <property type="entry name" value="Peptidyl-prolyl cis-trans isomerase"/>
    <property type="match status" value="1"/>
</dbReference>
<dbReference type="InterPro" id="IPR036944">
    <property type="entry name" value="PPIase_FKBP_N_sf"/>
</dbReference>
<feature type="chain" id="PRO_5020847056" description="Peptidyl-prolyl cis-trans isomerase" evidence="8">
    <location>
        <begin position="20"/>
        <end position="256"/>
    </location>
</feature>
<dbReference type="EMBL" id="SJSN01000014">
    <property type="protein sequence ID" value="TCD04543.1"/>
    <property type="molecule type" value="Genomic_DNA"/>
</dbReference>
<evidence type="ECO:0000256" key="8">
    <source>
        <dbReference type="SAM" id="SignalP"/>
    </source>
</evidence>
<dbReference type="Gene3D" id="1.10.287.460">
    <property type="entry name" value="Peptidyl-prolyl cis-trans isomerase, FKBP-type, N-terminal domain"/>
    <property type="match status" value="1"/>
</dbReference>
<comment type="catalytic activity">
    <reaction evidence="1 6 7">
        <text>[protein]-peptidylproline (omega=180) = [protein]-peptidylproline (omega=0)</text>
        <dbReference type="Rhea" id="RHEA:16237"/>
        <dbReference type="Rhea" id="RHEA-COMP:10747"/>
        <dbReference type="Rhea" id="RHEA-COMP:10748"/>
        <dbReference type="ChEBI" id="CHEBI:83833"/>
        <dbReference type="ChEBI" id="CHEBI:83834"/>
        <dbReference type="EC" id="5.2.1.8"/>
    </reaction>
</comment>
<evidence type="ECO:0000256" key="5">
    <source>
        <dbReference type="ARBA" id="ARBA00023235"/>
    </source>
</evidence>
<evidence type="ECO:0000259" key="9">
    <source>
        <dbReference type="PROSITE" id="PS50059"/>
    </source>
</evidence>
<accession>A0A4R0NU16</accession>
<evidence type="ECO:0000256" key="7">
    <source>
        <dbReference type="RuleBase" id="RU003915"/>
    </source>
</evidence>
<keyword evidence="5 6" id="KW-0413">Isomerase</keyword>
<keyword evidence="3 8" id="KW-0732">Signal</keyword>
<dbReference type="OrthoDB" id="9814548at2"/>
<evidence type="ECO:0000256" key="3">
    <source>
        <dbReference type="ARBA" id="ARBA00022729"/>
    </source>
</evidence>
<evidence type="ECO:0000256" key="2">
    <source>
        <dbReference type="ARBA" id="ARBA00006577"/>
    </source>
</evidence>
<comment type="caution">
    <text evidence="10">The sequence shown here is derived from an EMBL/GenBank/DDBJ whole genome shotgun (WGS) entry which is preliminary data.</text>
</comment>
<evidence type="ECO:0000256" key="1">
    <source>
        <dbReference type="ARBA" id="ARBA00000971"/>
    </source>
</evidence>
<dbReference type="Pfam" id="PF01346">
    <property type="entry name" value="FKBP_N"/>
    <property type="match status" value="1"/>
</dbReference>
<gene>
    <name evidence="10" type="ORF">EZ449_16440</name>
</gene>
<keyword evidence="11" id="KW-1185">Reference proteome</keyword>
<dbReference type="SUPFAM" id="SSF54534">
    <property type="entry name" value="FKBP-like"/>
    <property type="match status" value="1"/>
</dbReference>
<dbReference type="PANTHER" id="PTHR43811">
    <property type="entry name" value="FKBP-TYPE PEPTIDYL-PROLYL CIS-TRANS ISOMERASE FKPA"/>
    <property type="match status" value="1"/>
</dbReference>
<name>A0A4R0NU16_9SPHI</name>
<dbReference type="AlphaFoldDB" id="A0A4R0NU16"/>
<dbReference type="Proteomes" id="UP000291485">
    <property type="component" value="Unassembled WGS sequence"/>
</dbReference>
<dbReference type="PROSITE" id="PS50059">
    <property type="entry name" value="FKBP_PPIASE"/>
    <property type="match status" value="1"/>
</dbReference>
<reference evidence="10 11" key="1">
    <citation type="submission" date="2019-02" db="EMBL/GenBank/DDBJ databases">
        <title>Pedobacter sp. RP-3-11 sp. nov., isolated from Arctic soil.</title>
        <authorList>
            <person name="Dahal R.H."/>
        </authorList>
    </citation>
    <scope>NUCLEOTIDE SEQUENCE [LARGE SCALE GENOMIC DNA]</scope>
    <source>
        <strain evidence="10 11">RP-3-11</strain>
    </source>
</reference>
<evidence type="ECO:0000256" key="6">
    <source>
        <dbReference type="PROSITE-ProRule" id="PRU00277"/>
    </source>
</evidence>
<proteinExistence type="inferred from homology"/>
<keyword evidence="4 6" id="KW-0697">Rotamase</keyword>
<dbReference type="RefSeq" id="WP_131560840.1">
    <property type="nucleotide sequence ID" value="NZ_SJSN01000014.1"/>
</dbReference>
<dbReference type="InterPro" id="IPR001179">
    <property type="entry name" value="PPIase_FKBP_dom"/>
</dbReference>
<dbReference type="InterPro" id="IPR000774">
    <property type="entry name" value="PPIase_FKBP_N"/>
</dbReference>
<evidence type="ECO:0000256" key="4">
    <source>
        <dbReference type="ARBA" id="ARBA00023110"/>
    </source>
</evidence>
<dbReference type="Pfam" id="PF00254">
    <property type="entry name" value="FKBP_C"/>
    <property type="match status" value="1"/>
</dbReference>
<dbReference type="GO" id="GO:0006457">
    <property type="term" value="P:protein folding"/>
    <property type="evidence" value="ECO:0007669"/>
    <property type="project" value="InterPro"/>
</dbReference>
<dbReference type="GO" id="GO:0003755">
    <property type="term" value="F:peptidyl-prolyl cis-trans isomerase activity"/>
    <property type="evidence" value="ECO:0007669"/>
    <property type="project" value="UniProtKB-UniRule"/>
</dbReference>
<protein>
    <recommendedName>
        <fullName evidence="7">Peptidyl-prolyl cis-trans isomerase</fullName>
        <ecNumber evidence="7">5.2.1.8</ecNumber>
    </recommendedName>
</protein>
<dbReference type="InterPro" id="IPR046357">
    <property type="entry name" value="PPIase_dom_sf"/>
</dbReference>
<evidence type="ECO:0000313" key="10">
    <source>
        <dbReference type="EMBL" id="TCD04543.1"/>
    </source>
</evidence>
<feature type="signal peptide" evidence="8">
    <location>
        <begin position="1"/>
        <end position="19"/>
    </location>
</feature>
<sequence>MKRIFIAVFISGTALTSYAQTKPAAKKPIAKKTTVTAIKTAVPVSLKSSLDSTSYAFGTSIGTGLKSTGLSTLNYEVLLKGLKDSFTGGKAVLTQQQAQQCINEAISKASFVKNQAETEANKIKYAPMIKEGQSFLEENRKRAGVQTTPSGLQYEVLNAGTGVKPLATDSVLVHYKGTLLNGKQFDSSYDRGEPISFPLNRVIAGWTEGLQLMPAGSKYKFFIPYNLAYGERGAGADIPPYSALIFEVELLKVNGK</sequence>